<dbReference type="SUPFAM" id="SSF48576">
    <property type="entry name" value="Terpenoid synthases"/>
    <property type="match status" value="1"/>
</dbReference>
<name>A0A5C4U5E5_9CORY</name>
<comment type="cofactor">
    <cofactor evidence="1">
        <name>Mg(2+)</name>
        <dbReference type="ChEBI" id="CHEBI:18420"/>
    </cofactor>
</comment>
<dbReference type="OrthoDB" id="4497239at2"/>
<protein>
    <submittedName>
        <fullName evidence="8">Polyprenyl synthetase family protein</fullName>
    </submittedName>
</protein>
<evidence type="ECO:0000313" key="9">
    <source>
        <dbReference type="Proteomes" id="UP000312032"/>
    </source>
</evidence>
<accession>A0A5C4U5E5</accession>
<dbReference type="PANTHER" id="PTHR12001:SF85">
    <property type="entry name" value="SHORT CHAIN ISOPRENYL DIPHOSPHATE SYNTHASE"/>
    <property type="match status" value="1"/>
</dbReference>
<evidence type="ECO:0000256" key="6">
    <source>
        <dbReference type="ARBA" id="ARBA00022842"/>
    </source>
</evidence>
<comment type="caution">
    <text evidence="8">The sequence shown here is derived from an EMBL/GenBank/DDBJ whole genome shotgun (WGS) entry which is preliminary data.</text>
</comment>
<dbReference type="AlphaFoldDB" id="A0A5C4U5E5"/>
<proteinExistence type="inferred from homology"/>
<evidence type="ECO:0000313" key="8">
    <source>
        <dbReference type="EMBL" id="TNL99409.1"/>
    </source>
</evidence>
<evidence type="ECO:0000256" key="2">
    <source>
        <dbReference type="ARBA" id="ARBA00005128"/>
    </source>
</evidence>
<dbReference type="CDD" id="cd00685">
    <property type="entry name" value="Trans_IPPS_HT"/>
    <property type="match status" value="1"/>
</dbReference>
<dbReference type="Pfam" id="PF00348">
    <property type="entry name" value="polyprenyl_synt"/>
    <property type="match status" value="1"/>
</dbReference>
<evidence type="ECO:0000256" key="5">
    <source>
        <dbReference type="ARBA" id="ARBA00022723"/>
    </source>
</evidence>
<organism evidence="8 9">
    <name type="scientific">Corynebacterium tapiri</name>
    <dbReference type="NCBI Taxonomy" id="1448266"/>
    <lineage>
        <taxon>Bacteria</taxon>
        <taxon>Bacillati</taxon>
        <taxon>Actinomycetota</taxon>
        <taxon>Actinomycetes</taxon>
        <taxon>Mycobacteriales</taxon>
        <taxon>Corynebacteriaceae</taxon>
        <taxon>Corynebacterium</taxon>
    </lineage>
</organism>
<comment type="similarity">
    <text evidence="3 7">Belongs to the FPP/GGPP synthase family.</text>
</comment>
<dbReference type="PROSITE" id="PS00723">
    <property type="entry name" value="POLYPRENYL_SYNTHASE_1"/>
    <property type="match status" value="1"/>
</dbReference>
<dbReference type="PROSITE" id="PS00444">
    <property type="entry name" value="POLYPRENYL_SYNTHASE_2"/>
    <property type="match status" value="1"/>
</dbReference>
<dbReference type="EMBL" id="VDHJ01000003">
    <property type="protein sequence ID" value="TNL99409.1"/>
    <property type="molecule type" value="Genomic_DNA"/>
</dbReference>
<keyword evidence="6" id="KW-0460">Magnesium</keyword>
<dbReference type="Gene3D" id="1.10.600.10">
    <property type="entry name" value="Farnesyl Diphosphate Synthase"/>
    <property type="match status" value="1"/>
</dbReference>
<evidence type="ECO:0000256" key="4">
    <source>
        <dbReference type="ARBA" id="ARBA00022679"/>
    </source>
</evidence>
<comment type="pathway">
    <text evidence="2">Isoprenoid biosynthesis.</text>
</comment>
<evidence type="ECO:0000256" key="7">
    <source>
        <dbReference type="RuleBase" id="RU004466"/>
    </source>
</evidence>
<dbReference type="GO" id="GO:0008299">
    <property type="term" value="P:isoprenoid biosynthetic process"/>
    <property type="evidence" value="ECO:0007669"/>
    <property type="project" value="InterPro"/>
</dbReference>
<keyword evidence="5" id="KW-0479">Metal-binding</keyword>
<keyword evidence="4 7" id="KW-0808">Transferase</keyword>
<dbReference type="PANTHER" id="PTHR12001">
    <property type="entry name" value="GERANYLGERANYL PYROPHOSPHATE SYNTHASE"/>
    <property type="match status" value="1"/>
</dbReference>
<dbReference type="RefSeq" id="WP_139465085.1">
    <property type="nucleotide sequence ID" value="NZ_VDHJ01000003.1"/>
</dbReference>
<gene>
    <name evidence="8" type="ORF">FHE74_03405</name>
</gene>
<dbReference type="GO" id="GO:0004659">
    <property type="term" value="F:prenyltransferase activity"/>
    <property type="evidence" value="ECO:0007669"/>
    <property type="project" value="InterPro"/>
</dbReference>
<dbReference type="InterPro" id="IPR000092">
    <property type="entry name" value="Polyprenyl_synt"/>
</dbReference>
<keyword evidence="9" id="KW-1185">Reference proteome</keyword>
<evidence type="ECO:0000256" key="1">
    <source>
        <dbReference type="ARBA" id="ARBA00001946"/>
    </source>
</evidence>
<dbReference type="SFLD" id="SFLDS00005">
    <property type="entry name" value="Isoprenoid_Synthase_Type_I"/>
    <property type="match status" value="1"/>
</dbReference>
<dbReference type="SFLD" id="SFLDG01017">
    <property type="entry name" value="Polyprenyl_Transferase_Like"/>
    <property type="match status" value="1"/>
</dbReference>
<evidence type="ECO:0000256" key="3">
    <source>
        <dbReference type="ARBA" id="ARBA00006706"/>
    </source>
</evidence>
<sequence length="369" mass="39586">MSDAPTSPDVPSHVADLPDVARRVLADFLAQQRPEIEAIGAPVTYAFEQLETFVLGGGKRVRPLYGWAGFVGAGGLHNNAEDPAAVVRAVSALELVQACALIHDDIIDQSDTRRGKPTVHRTVERHHRDRNFLGSPGHFGEAAAILIGDLALAWADDMISDSGLSDAALRRIRQPWRAMRTEVIGGQLLDVSLEASGSEDETLSRNVNLYKTAAYTIARPLHIGGAIAGCSPELIQSYLGFGKDIGVAFQLRDDLLGVFGNPSVTGKPAVDDLREGKRTELLSVALAQLSQADPALAEELRAGVGRTTDPEELARLAELITISGAPKIMEARISDLTSRGLEHLKAAHVPSEVYELLHDLALKSTQRVA</sequence>
<dbReference type="Proteomes" id="UP000312032">
    <property type="component" value="Unassembled WGS sequence"/>
</dbReference>
<dbReference type="InterPro" id="IPR008949">
    <property type="entry name" value="Isoprenoid_synthase_dom_sf"/>
</dbReference>
<reference evidence="8 9" key="1">
    <citation type="submission" date="2019-06" db="EMBL/GenBank/DDBJ databases">
        <authorList>
            <person name="Li J."/>
        </authorList>
    </citation>
    <scope>NUCLEOTIDE SEQUENCE [LARGE SCALE GENOMIC DNA]</scope>
    <source>
        <strain evidence="8 9">LMG 28165</strain>
    </source>
</reference>
<dbReference type="GO" id="GO:0046872">
    <property type="term" value="F:metal ion binding"/>
    <property type="evidence" value="ECO:0007669"/>
    <property type="project" value="UniProtKB-KW"/>
</dbReference>
<dbReference type="InterPro" id="IPR033749">
    <property type="entry name" value="Polyprenyl_synt_CS"/>
</dbReference>